<evidence type="ECO:0000313" key="3">
    <source>
        <dbReference type="EMBL" id="MQM14627.1"/>
    </source>
</evidence>
<feature type="region of interest" description="Disordered" evidence="1">
    <location>
        <begin position="136"/>
        <end position="161"/>
    </location>
</feature>
<keyword evidence="2" id="KW-0732">Signal</keyword>
<organism evidence="3 4">
    <name type="scientific">Colocasia esculenta</name>
    <name type="common">Wild taro</name>
    <name type="synonym">Arum esculentum</name>
    <dbReference type="NCBI Taxonomy" id="4460"/>
    <lineage>
        <taxon>Eukaryota</taxon>
        <taxon>Viridiplantae</taxon>
        <taxon>Streptophyta</taxon>
        <taxon>Embryophyta</taxon>
        <taxon>Tracheophyta</taxon>
        <taxon>Spermatophyta</taxon>
        <taxon>Magnoliopsida</taxon>
        <taxon>Liliopsida</taxon>
        <taxon>Araceae</taxon>
        <taxon>Aroideae</taxon>
        <taxon>Colocasieae</taxon>
        <taxon>Colocasia</taxon>
    </lineage>
</organism>
<keyword evidence="4" id="KW-1185">Reference proteome</keyword>
<reference evidence="3" key="1">
    <citation type="submission" date="2017-07" db="EMBL/GenBank/DDBJ databases">
        <title>Taro Niue Genome Assembly and Annotation.</title>
        <authorList>
            <person name="Atibalentja N."/>
            <person name="Keating K."/>
            <person name="Fields C.J."/>
        </authorList>
    </citation>
    <scope>NUCLEOTIDE SEQUENCE</scope>
    <source>
        <strain evidence="3">Niue_2</strain>
        <tissue evidence="3">Leaf</tissue>
    </source>
</reference>
<evidence type="ECO:0008006" key="5">
    <source>
        <dbReference type="Google" id="ProtNLM"/>
    </source>
</evidence>
<protein>
    <recommendedName>
        <fullName evidence="5">Secreted protein</fullName>
    </recommendedName>
</protein>
<dbReference type="Proteomes" id="UP000652761">
    <property type="component" value="Unassembled WGS sequence"/>
</dbReference>
<dbReference type="AlphaFoldDB" id="A0A843X136"/>
<evidence type="ECO:0000313" key="4">
    <source>
        <dbReference type="Proteomes" id="UP000652761"/>
    </source>
</evidence>
<comment type="caution">
    <text evidence="3">The sequence shown here is derived from an EMBL/GenBank/DDBJ whole genome shotgun (WGS) entry which is preliminary data.</text>
</comment>
<feature type="chain" id="PRO_5032708004" description="Secreted protein" evidence="2">
    <location>
        <begin position="21"/>
        <end position="161"/>
    </location>
</feature>
<gene>
    <name evidence="3" type="ORF">Taro_047562</name>
</gene>
<name>A0A843X136_COLES</name>
<dbReference type="EMBL" id="NMUH01006165">
    <property type="protein sequence ID" value="MQM14627.1"/>
    <property type="molecule type" value="Genomic_DNA"/>
</dbReference>
<proteinExistence type="predicted"/>
<feature type="compositionally biased region" description="Basic and acidic residues" evidence="1">
    <location>
        <begin position="140"/>
        <end position="149"/>
    </location>
</feature>
<evidence type="ECO:0000256" key="2">
    <source>
        <dbReference type="SAM" id="SignalP"/>
    </source>
</evidence>
<feature type="signal peptide" evidence="2">
    <location>
        <begin position="1"/>
        <end position="20"/>
    </location>
</feature>
<evidence type="ECO:0000256" key="1">
    <source>
        <dbReference type="SAM" id="MobiDB-lite"/>
    </source>
</evidence>
<accession>A0A843X136</accession>
<sequence>MHSWASLALLRMASLCVTHSAHTTKAPYAPSSTQPAPHVAPPTCTRSVLTAYSSSHLHRQLHRAQLCFPPELRTHRLHAPSSARTVAAFTRLSSISPDLPRQSSSCPALHTARFAQLYTASSLVLILCNDPDARTLGSHQESEHRDLRPRIRRPGRANGSV</sequence>